<evidence type="ECO:0000313" key="2">
    <source>
        <dbReference type="Proteomes" id="UP000246085"/>
    </source>
</evidence>
<dbReference type="InterPro" id="IPR001387">
    <property type="entry name" value="Cro/C1-type_HTH"/>
</dbReference>
<dbReference type="Proteomes" id="UP000246085">
    <property type="component" value="Chromosome BRAD3257"/>
</dbReference>
<dbReference type="AlphaFoldDB" id="A0A2U3PUR2"/>
<gene>
    <name evidence="1" type="ORF">BRAD3257_1730</name>
</gene>
<name>A0A2U3PUR2_9BRAD</name>
<dbReference type="InterPro" id="IPR010982">
    <property type="entry name" value="Lambda_DNA-bd_dom_sf"/>
</dbReference>
<dbReference type="KEGG" id="bvz:BRAD3257_1730"/>
<sequence length="292" mass="31963">MDEDDVRRYAEGFGVPIKTIAQPDQRKIGQALKTLEAKELKNSEKAKAKRKEVGGRLKLARLARGWDSGSGAARQLKIATQTFLGHENGRNSVSMSAARLYGALLGVRVAWLMDAQLPSGLGRSFDDQLQKGLKLEDIPQYRHLVAPFRAPSSAQISALRAEVREESMPGWLSKDRPDLVREIDASALAELGFEALGSDRCWPFPKGFVRTAFRTSTNALVVVACDKVIGQSRRGDRLVVDTSADVAKAKGEVLTLKRGALGLWKVQDVDFSDAELTVVGQIVAYLSMAVER</sequence>
<reference evidence="1 2" key="1">
    <citation type="submission" date="2018-03" db="EMBL/GenBank/DDBJ databases">
        <authorList>
            <person name="Gully D."/>
        </authorList>
    </citation>
    <scope>NUCLEOTIDE SEQUENCE [LARGE SCALE GENOMIC DNA]</scope>
    <source>
        <strain evidence="1">ORS3257</strain>
    </source>
</reference>
<dbReference type="GO" id="GO:0003677">
    <property type="term" value="F:DNA binding"/>
    <property type="evidence" value="ECO:0007669"/>
    <property type="project" value="InterPro"/>
</dbReference>
<proteinExistence type="predicted"/>
<dbReference type="SUPFAM" id="SSF47413">
    <property type="entry name" value="lambda repressor-like DNA-binding domains"/>
    <property type="match status" value="1"/>
</dbReference>
<organism evidence="1 2">
    <name type="scientific">Bradyrhizobium vignae</name>
    <dbReference type="NCBI Taxonomy" id="1549949"/>
    <lineage>
        <taxon>Bacteria</taxon>
        <taxon>Pseudomonadati</taxon>
        <taxon>Pseudomonadota</taxon>
        <taxon>Alphaproteobacteria</taxon>
        <taxon>Hyphomicrobiales</taxon>
        <taxon>Nitrobacteraceae</taxon>
        <taxon>Bradyrhizobium</taxon>
    </lineage>
</organism>
<evidence type="ECO:0000313" key="1">
    <source>
        <dbReference type="EMBL" id="SPP92848.1"/>
    </source>
</evidence>
<dbReference type="EMBL" id="LS398110">
    <property type="protein sequence ID" value="SPP92848.1"/>
    <property type="molecule type" value="Genomic_DNA"/>
</dbReference>
<dbReference type="CDD" id="cd00093">
    <property type="entry name" value="HTH_XRE"/>
    <property type="match status" value="1"/>
</dbReference>
<evidence type="ECO:0008006" key="3">
    <source>
        <dbReference type="Google" id="ProtNLM"/>
    </source>
</evidence>
<dbReference type="Gene3D" id="1.10.260.40">
    <property type="entry name" value="lambda repressor-like DNA-binding domains"/>
    <property type="match status" value="1"/>
</dbReference>
<accession>A0A2U3PUR2</accession>
<protein>
    <recommendedName>
        <fullName evidence="3">HTH cro/C1-type domain-containing protein</fullName>
    </recommendedName>
</protein>